<sequence>MMNRSLVLILSFLSKEILATPYGTRSKCEIEKIKIVEALEMKNKEISSLFQLDEHGHPERICEPGYKLTWDVNFCMRVCLLQVGDECHPSSKSGIDLCPHNLRCQHDEFRTDIPPSCQPLLDVSFDDSSSLSYFYY</sequence>
<feature type="chain" id="PRO_5045273962" evidence="1">
    <location>
        <begin position="20"/>
        <end position="136"/>
    </location>
</feature>
<protein>
    <submittedName>
        <fullName evidence="2">Oidioi.mRNA.OKI2018_I69.chr1.g558.t1.cds</fullName>
    </submittedName>
</protein>
<feature type="signal peptide" evidence="1">
    <location>
        <begin position="1"/>
        <end position="19"/>
    </location>
</feature>
<organism evidence="2 3">
    <name type="scientific">Oikopleura dioica</name>
    <name type="common">Tunicate</name>
    <dbReference type="NCBI Taxonomy" id="34765"/>
    <lineage>
        <taxon>Eukaryota</taxon>
        <taxon>Metazoa</taxon>
        <taxon>Chordata</taxon>
        <taxon>Tunicata</taxon>
        <taxon>Appendicularia</taxon>
        <taxon>Copelata</taxon>
        <taxon>Oikopleuridae</taxon>
        <taxon>Oikopleura</taxon>
    </lineage>
</organism>
<evidence type="ECO:0000313" key="2">
    <source>
        <dbReference type="EMBL" id="CAG5102980.1"/>
    </source>
</evidence>
<gene>
    <name evidence="2" type="ORF">OKIOD_LOCUS9323</name>
</gene>
<dbReference type="InterPro" id="IPR009030">
    <property type="entry name" value="Growth_fac_rcpt_cys_sf"/>
</dbReference>
<dbReference type="Proteomes" id="UP001158576">
    <property type="component" value="Chromosome 1"/>
</dbReference>
<accession>A0ABN7SQD8</accession>
<proteinExistence type="predicted"/>
<dbReference type="EMBL" id="OU015566">
    <property type="protein sequence ID" value="CAG5102980.1"/>
    <property type="molecule type" value="Genomic_DNA"/>
</dbReference>
<keyword evidence="1" id="KW-0732">Signal</keyword>
<reference evidence="2 3" key="1">
    <citation type="submission" date="2021-04" db="EMBL/GenBank/DDBJ databases">
        <authorList>
            <person name="Bliznina A."/>
        </authorList>
    </citation>
    <scope>NUCLEOTIDE SEQUENCE [LARGE SCALE GENOMIC DNA]</scope>
</reference>
<name>A0ABN7SQD8_OIKDI</name>
<evidence type="ECO:0000256" key="1">
    <source>
        <dbReference type="SAM" id="SignalP"/>
    </source>
</evidence>
<keyword evidence="3" id="KW-1185">Reference proteome</keyword>
<dbReference type="SUPFAM" id="SSF57184">
    <property type="entry name" value="Growth factor receptor domain"/>
    <property type="match status" value="1"/>
</dbReference>
<evidence type="ECO:0000313" key="3">
    <source>
        <dbReference type="Proteomes" id="UP001158576"/>
    </source>
</evidence>